<feature type="compositionally biased region" description="Polar residues" evidence="1">
    <location>
        <begin position="279"/>
        <end position="293"/>
    </location>
</feature>
<dbReference type="RefSeq" id="XP_040727639.1">
    <property type="nucleotide sequence ID" value="XM_040870866.1"/>
</dbReference>
<dbReference type="EMBL" id="MCFI01000002">
    <property type="protein sequence ID" value="ORY86783.1"/>
    <property type="molecule type" value="Genomic_DNA"/>
</dbReference>
<dbReference type="OrthoDB" id="295078at2759"/>
<evidence type="ECO:0000259" key="2">
    <source>
        <dbReference type="PROSITE" id="PS50086"/>
    </source>
</evidence>
<name>A0A1Y2FS16_PROLT</name>
<accession>A0A1Y2FS16</accession>
<feature type="compositionally biased region" description="Low complexity" evidence="1">
    <location>
        <begin position="319"/>
        <end position="330"/>
    </location>
</feature>
<evidence type="ECO:0000313" key="4">
    <source>
        <dbReference type="Proteomes" id="UP000193685"/>
    </source>
</evidence>
<dbReference type="STRING" id="56484.A0A1Y2FS16"/>
<organism evidence="3 4">
    <name type="scientific">Protomyces lactucae-debilis</name>
    <dbReference type="NCBI Taxonomy" id="2754530"/>
    <lineage>
        <taxon>Eukaryota</taxon>
        <taxon>Fungi</taxon>
        <taxon>Dikarya</taxon>
        <taxon>Ascomycota</taxon>
        <taxon>Taphrinomycotina</taxon>
        <taxon>Taphrinomycetes</taxon>
        <taxon>Taphrinales</taxon>
        <taxon>Protomycetaceae</taxon>
        <taxon>Protomyces</taxon>
    </lineage>
</organism>
<reference evidence="3 4" key="1">
    <citation type="submission" date="2016-07" db="EMBL/GenBank/DDBJ databases">
        <title>Pervasive Adenine N6-methylation of Active Genes in Fungi.</title>
        <authorList>
            <consortium name="DOE Joint Genome Institute"/>
            <person name="Mondo S.J."/>
            <person name="Dannebaum R.O."/>
            <person name="Kuo R.C."/>
            <person name="Labutti K."/>
            <person name="Haridas S."/>
            <person name="Kuo A."/>
            <person name="Salamov A."/>
            <person name="Ahrendt S.R."/>
            <person name="Lipzen A."/>
            <person name="Sullivan W."/>
            <person name="Andreopoulos W.B."/>
            <person name="Clum A."/>
            <person name="Lindquist E."/>
            <person name="Daum C."/>
            <person name="Ramamoorthy G.K."/>
            <person name="Gryganskyi A."/>
            <person name="Culley D."/>
            <person name="Magnuson J.K."/>
            <person name="James T.Y."/>
            <person name="O'Malley M.A."/>
            <person name="Stajich J.E."/>
            <person name="Spatafora J.W."/>
            <person name="Visel A."/>
            <person name="Grigoriev I.V."/>
        </authorList>
    </citation>
    <scope>NUCLEOTIDE SEQUENCE [LARGE SCALE GENOMIC DNA]</scope>
    <source>
        <strain evidence="3 4">12-1054</strain>
    </source>
</reference>
<dbReference type="InterPro" id="IPR000195">
    <property type="entry name" value="Rab-GAP-TBC_dom"/>
</dbReference>
<dbReference type="Gene3D" id="1.10.10.750">
    <property type="entry name" value="Ypt/Rab-GAP domain of gyp1p, domain 1"/>
    <property type="match status" value="1"/>
</dbReference>
<dbReference type="SUPFAM" id="SSF47923">
    <property type="entry name" value="Ypt/Rab-GAP domain of gyp1p"/>
    <property type="match status" value="1"/>
</dbReference>
<dbReference type="AlphaFoldDB" id="A0A1Y2FS16"/>
<dbReference type="InterPro" id="IPR035969">
    <property type="entry name" value="Rab-GAP_TBC_sf"/>
</dbReference>
<feature type="compositionally biased region" description="Polar residues" evidence="1">
    <location>
        <begin position="129"/>
        <end position="140"/>
    </location>
</feature>
<feature type="domain" description="Rab-GAP TBC" evidence="2">
    <location>
        <begin position="430"/>
        <end position="486"/>
    </location>
</feature>
<dbReference type="Proteomes" id="UP000193685">
    <property type="component" value="Unassembled WGS sequence"/>
</dbReference>
<proteinExistence type="predicted"/>
<feature type="compositionally biased region" description="Basic and acidic residues" evidence="1">
    <location>
        <begin position="65"/>
        <end position="91"/>
    </location>
</feature>
<feature type="compositionally biased region" description="Low complexity" evidence="1">
    <location>
        <begin position="267"/>
        <end position="278"/>
    </location>
</feature>
<dbReference type="OMA" id="FASKSHR"/>
<feature type="region of interest" description="Disordered" evidence="1">
    <location>
        <begin position="1"/>
        <end position="374"/>
    </location>
</feature>
<evidence type="ECO:0000313" key="3">
    <source>
        <dbReference type="EMBL" id="ORY86783.1"/>
    </source>
</evidence>
<evidence type="ECO:0000256" key="1">
    <source>
        <dbReference type="SAM" id="MobiDB-lite"/>
    </source>
</evidence>
<sequence>MSKAEEADASIDQSAIQATEVQAVSETHDLADQEAVKEEPATEPIESASTPDMALKETGQAKKGSVKDKKEDAKGATTKKEAPVKQKEAAGKTKGAGKGKGLIKVKTAATAKAKEQDEATDKVAAVSKMSANTTSGSSPTEGDRPASAVVGESSQGAPLVSPSDVSSTPLAEEKTPVDATEQPTGEKNTPAADEHIPQTDSEAVEDKVMNDESISQAAPEAVPSVQEEAESLKEAESSTQSGKALTDESISQSAPEAVQSARKESESSSQSDVATSTDVEQAQSFLSRPSSAGNDVAPLQILSPMQVQSPVQSPAPSIAESTRTETTAASGPPPLPRKSSSDGPKGWKGWLRSASNSAPSFSRRNTMQTSHSVISERETGDLMARFERLREAHATLDDEISPIDWSFWGTVVASEHPREVDFIRQRIRAGIPDEVRGVVWQAISGSRDEALEELFLELDGKETEFDKQIKKDATRMNKALLKSLEA</sequence>
<feature type="compositionally biased region" description="Basic and acidic residues" evidence="1">
    <location>
        <begin position="26"/>
        <end position="40"/>
    </location>
</feature>
<comment type="caution">
    <text evidence="3">The sequence shown here is derived from an EMBL/GenBank/DDBJ whole genome shotgun (WGS) entry which is preliminary data.</text>
</comment>
<dbReference type="GeneID" id="63787465"/>
<keyword evidence="4" id="KW-1185">Reference proteome</keyword>
<feature type="compositionally biased region" description="Polar residues" evidence="1">
    <location>
        <begin position="303"/>
        <end position="315"/>
    </location>
</feature>
<protein>
    <recommendedName>
        <fullName evidence="2">Rab-GAP TBC domain-containing protein</fullName>
    </recommendedName>
</protein>
<feature type="compositionally biased region" description="Basic and acidic residues" evidence="1">
    <location>
        <begin position="112"/>
        <end position="121"/>
    </location>
</feature>
<gene>
    <name evidence="3" type="ORF">BCR37DRAFT_390523</name>
</gene>
<feature type="compositionally biased region" description="Polar residues" evidence="1">
    <location>
        <begin position="353"/>
        <end position="373"/>
    </location>
</feature>
<dbReference type="PROSITE" id="PS50086">
    <property type="entry name" value="TBC_RABGAP"/>
    <property type="match status" value="1"/>
</dbReference>
<feature type="compositionally biased region" description="Polar residues" evidence="1">
    <location>
        <begin position="11"/>
        <end position="25"/>
    </location>
</feature>
<feature type="compositionally biased region" description="Polar residues" evidence="1">
    <location>
        <begin position="239"/>
        <end position="254"/>
    </location>
</feature>